<proteinExistence type="predicted"/>
<evidence type="ECO:0000313" key="2">
    <source>
        <dbReference type="Proteomes" id="UP000239899"/>
    </source>
</evidence>
<dbReference type="Proteomes" id="UP000239899">
    <property type="component" value="Unassembled WGS sequence"/>
</dbReference>
<keyword evidence="2" id="KW-1185">Reference proteome</keyword>
<name>A0A2P6TII0_CHLSO</name>
<dbReference type="EMBL" id="LHPG02000015">
    <property type="protein sequence ID" value="PRW34087.1"/>
    <property type="molecule type" value="Genomic_DNA"/>
</dbReference>
<evidence type="ECO:0000313" key="1">
    <source>
        <dbReference type="EMBL" id="PRW34087.1"/>
    </source>
</evidence>
<organism evidence="1 2">
    <name type="scientific">Chlorella sorokiniana</name>
    <name type="common">Freshwater green alga</name>
    <dbReference type="NCBI Taxonomy" id="3076"/>
    <lineage>
        <taxon>Eukaryota</taxon>
        <taxon>Viridiplantae</taxon>
        <taxon>Chlorophyta</taxon>
        <taxon>core chlorophytes</taxon>
        <taxon>Trebouxiophyceae</taxon>
        <taxon>Chlorellales</taxon>
        <taxon>Chlorellaceae</taxon>
        <taxon>Chlorella clade</taxon>
        <taxon>Chlorella</taxon>
    </lineage>
</organism>
<comment type="caution">
    <text evidence="1">The sequence shown here is derived from an EMBL/GenBank/DDBJ whole genome shotgun (WGS) entry which is preliminary data.</text>
</comment>
<accession>A0A2P6TII0</accession>
<gene>
    <name evidence="1" type="ORF">C2E21_7258</name>
</gene>
<protein>
    <submittedName>
        <fullName evidence="1">Isocitrate dehydrogenase</fullName>
    </submittedName>
</protein>
<sequence>MLKNLLQAARREVRRQRAAGAAAAAAAAERALHTAQLPGRTVARSPEFVAEGAALGDLADVMVKPAPTLVALAGWRKLAGALVAVTEGNQVTVLYHAKLDDGARVRDMSYAIKGVHTGNSNAARKNSRLDRLCSTDSERRQRRLEQADVLRCRLPCAQTLVAAATVIRHVASGSADDGRLALLELQLASPLLGFE</sequence>
<reference evidence="1 2" key="1">
    <citation type="journal article" date="2018" name="Plant J.">
        <title>Genome sequences of Chlorella sorokiniana UTEX 1602 and Micractinium conductrix SAG 241.80: implications to maltose excretion by a green alga.</title>
        <authorList>
            <person name="Arriola M.B."/>
            <person name="Velmurugan N."/>
            <person name="Zhang Y."/>
            <person name="Plunkett M.H."/>
            <person name="Hondzo H."/>
            <person name="Barney B.M."/>
        </authorList>
    </citation>
    <scope>NUCLEOTIDE SEQUENCE [LARGE SCALE GENOMIC DNA]</scope>
    <source>
        <strain evidence="2">UTEX 1602</strain>
    </source>
</reference>
<dbReference type="AlphaFoldDB" id="A0A2P6TII0"/>